<accession>A0A2K3P6B9</accession>
<dbReference type="InterPro" id="IPR043502">
    <property type="entry name" value="DNA/RNA_pol_sf"/>
</dbReference>
<dbReference type="InterPro" id="IPR041577">
    <property type="entry name" value="RT_RNaseH_2"/>
</dbReference>
<feature type="domain" description="Reverse transcriptase/retrotransposon-derived protein RNase H-like" evidence="1">
    <location>
        <begin position="47"/>
        <end position="128"/>
    </location>
</feature>
<dbReference type="CDD" id="cd09274">
    <property type="entry name" value="RNase_HI_RT_Ty3"/>
    <property type="match status" value="1"/>
</dbReference>
<dbReference type="AlphaFoldDB" id="A0A2K3P6B9"/>
<dbReference type="Gene3D" id="3.30.70.270">
    <property type="match status" value="1"/>
</dbReference>
<dbReference type="STRING" id="57577.A0A2K3P6B9"/>
<dbReference type="PANTHER" id="PTHR34072">
    <property type="entry name" value="ENZYMATIC POLYPROTEIN-RELATED"/>
    <property type="match status" value="1"/>
</dbReference>
<evidence type="ECO:0000259" key="1">
    <source>
        <dbReference type="Pfam" id="PF17919"/>
    </source>
</evidence>
<dbReference type="Pfam" id="PF17919">
    <property type="entry name" value="RT_RNaseH_2"/>
    <property type="match status" value="1"/>
</dbReference>
<comment type="caution">
    <text evidence="2">The sequence shown here is derived from an EMBL/GenBank/DDBJ whole genome shotgun (WGS) entry which is preliminary data.</text>
</comment>
<dbReference type="FunFam" id="3.30.70.270:FF:000020">
    <property type="entry name" value="Transposon Tf2-6 polyprotein-like Protein"/>
    <property type="match status" value="1"/>
</dbReference>
<organism evidence="2 3">
    <name type="scientific">Trifolium pratense</name>
    <name type="common">Red clover</name>
    <dbReference type="NCBI Taxonomy" id="57577"/>
    <lineage>
        <taxon>Eukaryota</taxon>
        <taxon>Viridiplantae</taxon>
        <taxon>Streptophyta</taxon>
        <taxon>Embryophyta</taxon>
        <taxon>Tracheophyta</taxon>
        <taxon>Spermatophyta</taxon>
        <taxon>Magnoliopsida</taxon>
        <taxon>eudicotyledons</taxon>
        <taxon>Gunneridae</taxon>
        <taxon>Pentapetalae</taxon>
        <taxon>rosids</taxon>
        <taxon>fabids</taxon>
        <taxon>Fabales</taxon>
        <taxon>Fabaceae</taxon>
        <taxon>Papilionoideae</taxon>
        <taxon>50 kb inversion clade</taxon>
        <taxon>NPAAA clade</taxon>
        <taxon>Hologalegina</taxon>
        <taxon>IRL clade</taxon>
        <taxon>Trifolieae</taxon>
        <taxon>Trifolium</taxon>
    </lineage>
</organism>
<dbReference type="Proteomes" id="UP000236291">
    <property type="component" value="Unassembled WGS sequence"/>
</dbReference>
<name>A0A2K3P6B9_TRIPR</name>
<protein>
    <recommendedName>
        <fullName evidence="1">Reverse transcriptase/retrotransposon-derived protein RNase H-like domain-containing protein</fullName>
    </recommendedName>
</protein>
<gene>
    <name evidence="2" type="ORF">L195_g007418</name>
</gene>
<evidence type="ECO:0000313" key="3">
    <source>
        <dbReference type="Proteomes" id="UP000236291"/>
    </source>
</evidence>
<dbReference type="PANTHER" id="PTHR34072:SF55">
    <property type="entry name" value="DNA_RNA POLYMERASES SUPERFAMILY PROTEIN"/>
    <property type="match status" value="1"/>
</dbReference>
<sequence length="189" mass="21874">MLRWPIPKELKSLRGFLGLTGYYRKFVRNYNKIAWPLTQLLKDNFKWGEEAQLAFDKPKQSMTTIPVLAMPDFSKEFIVETDASGKGIGAVLMQDGRPIAYMSPTLSDRTQQKSVYERELIAIVRSMEEDQQKWIAKLLGFDFKYKPGKENNVVDALSRQMQYHTITTVQCEAWEGLEEEVQQDDKLKG</sequence>
<reference evidence="2 3" key="1">
    <citation type="journal article" date="2014" name="Am. J. Bot.">
        <title>Genome assembly and annotation for red clover (Trifolium pratense; Fabaceae).</title>
        <authorList>
            <person name="Istvanek J."/>
            <person name="Jaros M."/>
            <person name="Krenek A."/>
            <person name="Repkova J."/>
        </authorList>
    </citation>
    <scope>NUCLEOTIDE SEQUENCE [LARGE SCALE GENOMIC DNA]</scope>
    <source>
        <strain evidence="3">cv. Tatra</strain>
        <tissue evidence="2">Young leaves</tissue>
    </source>
</reference>
<dbReference type="InterPro" id="IPR043128">
    <property type="entry name" value="Rev_trsase/Diguanyl_cyclase"/>
</dbReference>
<evidence type="ECO:0000313" key="2">
    <source>
        <dbReference type="EMBL" id="PNY10828.1"/>
    </source>
</evidence>
<dbReference type="SUPFAM" id="SSF56672">
    <property type="entry name" value="DNA/RNA polymerases"/>
    <property type="match status" value="1"/>
</dbReference>
<dbReference type="EMBL" id="ASHM01004101">
    <property type="protein sequence ID" value="PNY10828.1"/>
    <property type="molecule type" value="Genomic_DNA"/>
</dbReference>
<proteinExistence type="predicted"/>
<reference evidence="2 3" key="2">
    <citation type="journal article" date="2017" name="Front. Plant Sci.">
        <title>Gene Classification and Mining of Molecular Markers Useful in Red Clover (Trifolium pratense) Breeding.</title>
        <authorList>
            <person name="Istvanek J."/>
            <person name="Dluhosova J."/>
            <person name="Dluhos P."/>
            <person name="Patkova L."/>
            <person name="Nedelnik J."/>
            <person name="Repkova J."/>
        </authorList>
    </citation>
    <scope>NUCLEOTIDE SEQUENCE [LARGE SCALE GENOMIC DNA]</scope>
    <source>
        <strain evidence="3">cv. Tatra</strain>
        <tissue evidence="2">Young leaves</tissue>
    </source>
</reference>